<keyword evidence="3 10" id="KW-0132">Cell division</keyword>
<dbReference type="NCBIfam" id="TIGR00231">
    <property type="entry name" value="small_GTP"/>
    <property type="match status" value="1"/>
</dbReference>
<evidence type="ECO:0000256" key="1">
    <source>
        <dbReference type="ARBA" id="ARBA00001946"/>
    </source>
</evidence>
<evidence type="ECO:0000256" key="6">
    <source>
        <dbReference type="ARBA" id="ARBA00022842"/>
    </source>
</evidence>
<comment type="caution">
    <text evidence="12">The sequence shown here is derived from an EMBL/GenBank/DDBJ whole genome shotgun (WGS) entry which is preliminary data.</text>
</comment>
<dbReference type="Gene3D" id="3.40.50.300">
    <property type="entry name" value="P-loop containing nucleotide triphosphate hydrolases"/>
    <property type="match status" value="1"/>
</dbReference>
<dbReference type="PANTHER" id="PTHR11649">
    <property type="entry name" value="MSS1/TRME-RELATED GTP-BINDING PROTEIN"/>
    <property type="match status" value="1"/>
</dbReference>
<dbReference type="SUPFAM" id="SSF52540">
    <property type="entry name" value="P-loop containing nucleoside triphosphate hydrolases"/>
    <property type="match status" value="1"/>
</dbReference>
<evidence type="ECO:0000313" key="13">
    <source>
        <dbReference type="Proteomes" id="UP000192939"/>
    </source>
</evidence>
<evidence type="ECO:0000256" key="4">
    <source>
        <dbReference type="ARBA" id="ARBA00022723"/>
    </source>
</evidence>
<dbReference type="InterPro" id="IPR027417">
    <property type="entry name" value="P-loop_NTPase"/>
</dbReference>
<dbReference type="InterPro" id="IPR019987">
    <property type="entry name" value="GTP-bd_ribosome_bio_YsxC"/>
</dbReference>
<keyword evidence="9 10" id="KW-0131">Cell cycle</keyword>
<dbReference type="HAMAP" id="MF_00321">
    <property type="entry name" value="GTPase_EngB"/>
    <property type="match status" value="1"/>
</dbReference>
<dbReference type="CDD" id="cd01876">
    <property type="entry name" value="YihA_EngB"/>
    <property type="match status" value="1"/>
</dbReference>
<keyword evidence="5 10" id="KW-0547">Nucleotide-binding</keyword>
<keyword evidence="4" id="KW-0479">Metal-binding</keyword>
<dbReference type="EMBL" id="FXAE01000035">
    <property type="protein sequence ID" value="SMF43922.1"/>
    <property type="molecule type" value="Genomic_DNA"/>
</dbReference>
<comment type="cofactor">
    <cofactor evidence="1">
        <name>Mg(2+)</name>
        <dbReference type="ChEBI" id="CHEBI:18420"/>
    </cofactor>
</comment>
<dbReference type="Pfam" id="PF01926">
    <property type="entry name" value="MMR_HSR1"/>
    <property type="match status" value="1"/>
</dbReference>
<feature type="domain" description="EngB-type G" evidence="11">
    <location>
        <begin position="22"/>
        <end position="195"/>
    </location>
</feature>
<evidence type="ECO:0000256" key="8">
    <source>
        <dbReference type="ARBA" id="ARBA00023210"/>
    </source>
</evidence>
<name>A0ABY1M008_9BACL</name>
<dbReference type="InterPro" id="IPR006073">
    <property type="entry name" value="GTP-bd"/>
</dbReference>
<proteinExistence type="inferred from homology"/>
<evidence type="ECO:0000259" key="11">
    <source>
        <dbReference type="PROSITE" id="PS51706"/>
    </source>
</evidence>
<evidence type="ECO:0000256" key="10">
    <source>
        <dbReference type="HAMAP-Rule" id="MF_00321"/>
    </source>
</evidence>
<keyword evidence="6" id="KW-0460">Magnesium</keyword>
<evidence type="ECO:0000256" key="5">
    <source>
        <dbReference type="ARBA" id="ARBA00022741"/>
    </source>
</evidence>
<comment type="similarity">
    <text evidence="2 10">Belongs to the TRAFAC class TrmE-Era-EngA-EngB-Septin-like GTPase superfamily. EngB GTPase family.</text>
</comment>
<dbReference type="Proteomes" id="UP000192939">
    <property type="component" value="Unassembled WGS sequence"/>
</dbReference>
<organism evidence="12 13">
    <name type="scientific">Paenibacillus barengoltzii J12</name>
    <dbReference type="NCBI Taxonomy" id="935846"/>
    <lineage>
        <taxon>Bacteria</taxon>
        <taxon>Bacillati</taxon>
        <taxon>Bacillota</taxon>
        <taxon>Bacilli</taxon>
        <taxon>Bacillales</taxon>
        <taxon>Paenibacillaceae</taxon>
        <taxon>Paenibacillus</taxon>
    </lineage>
</organism>
<keyword evidence="8 10" id="KW-0717">Septation</keyword>
<evidence type="ECO:0000256" key="3">
    <source>
        <dbReference type="ARBA" id="ARBA00022618"/>
    </source>
</evidence>
<evidence type="ECO:0000256" key="9">
    <source>
        <dbReference type="ARBA" id="ARBA00023306"/>
    </source>
</evidence>
<dbReference type="InterPro" id="IPR005225">
    <property type="entry name" value="Small_GTP-bd"/>
</dbReference>
<keyword evidence="7 10" id="KW-0342">GTP-binding</keyword>
<reference evidence="12 13" key="1">
    <citation type="submission" date="2017-04" db="EMBL/GenBank/DDBJ databases">
        <authorList>
            <person name="Varghese N."/>
            <person name="Submissions S."/>
        </authorList>
    </citation>
    <scope>NUCLEOTIDE SEQUENCE [LARGE SCALE GENOMIC DNA]</scope>
    <source>
        <strain evidence="12 13">J12</strain>
    </source>
</reference>
<protein>
    <recommendedName>
        <fullName evidence="10">Probable GTP-binding protein EngB</fullName>
    </recommendedName>
</protein>
<accession>A0ABY1M008</accession>
<dbReference type="InterPro" id="IPR030393">
    <property type="entry name" value="G_ENGB_dom"/>
</dbReference>
<evidence type="ECO:0000313" key="12">
    <source>
        <dbReference type="EMBL" id="SMF43922.1"/>
    </source>
</evidence>
<dbReference type="NCBIfam" id="TIGR03598">
    <property type="entry name" value="GTPase_YsxC"/>
    <property type="match status" value="1"/>
</dbReference>
<evidence type="ECO:0000256" key="2">
    <source>
        <dbReference type="ARBA" id="ARBA00009638"/>
    </source>
</evidence>
<dbReference type="PANTHER" id="PTHR11649:SF13">
    <property type="entry name" value="ENGB-TYPE G DOMAIN-CONTAINING PROTEIN"/>
    <property type="match status" value="1"/>
</dbReference>
<keyword evidence="13" id="KW-1185">Reference proteome</keyword>
<sequence length="214" mass="24187">MKVTKAEFIISAVGPNQYPEDALPEIALAGRSNVGKSSLINRMINRKNLARTSSTPGKTQHLNYYRVNDQLYFVDVPGYGYAKVSKSQREVWGKMIEKYLQERETLKLVLQIIDLRHPPTKDDELMYDWLKAYELPVCVVATKADKVPKSRWQKHLKIIKEALVLRGGDPLILFSSEEGIGKDELWAQIERYAGLTEGTEAASLDTSDTENGKS</sequence>
<dbReference type="PROSITE" id="PS51706">
    <property type="entry name" value="G_ENGB"/>
    <property type="match status" value="1"/>
</dbReference>
<dbReference type="RefSeq" id="WP_085279357.1">
    <property type="nucleotide sequence ID" value="NZ_FXAE01000035.1"/>
</dbReference>
<gene>
    <name evidence="10" type="primary">engB</name>
    <name evidence="12" type="ORF">SAMN02744124_03083</name>
</gene>
<comment type="function">
    <text evidence="10">Necessary for normal cell division and for the maintenance of normal septation.</text>
</comment>
<evidence type="ECO:0000256" key="7">
    <source>
        <dbReference type="ARBA" id="ARBA00023134"/>
    </source>
</evidence>